<name>A0A1W1UX36_9DEIO</name>
<dbReference type="EMBL" id="FWWU01000008">
    <property type="protein sequence ID" value="SMB85652.1"/>
    <property type="molecule type" value="Genomic_DNA"/>
</dbReference>
<gene>
    <name evidence="1" type="ORF">SAMN00790413_03491</name>
</gene>
<evidence type="ECO:0000313" key="1">
    <source>
        <dbReference type="EMBL" id="SMB85652.1"/>
    </source>
</evidence>
<organism evidence="1 2">
    <name type="scientific">Deinococcus hopiensis KR-140</name>
    <dbReference type="NCBI Taxonomy" id="695939"/>
    <lineage>
        <taxon>Bacteria</taxon>
        <taxon>Thermotogati</taxon>
        <taxon>Deinococcota</taxon>
        <taxon>Deinococci</taxon>
        <taxon>Deinococcales</taxon>
        <taxon>Deinococcaceae</taxon>
        <taxon>Deinococcus</taxon>
    </lineage>
</organism>
<accession>A0A1W1UX36</accession>
<keyword evidence="2" id="KW-1185">Reference proteome</keyword>
<evidence type="ECO:0000313" key="2">
    <source>
        <dbReference type="Proteomes" id="UP000192582"/>
    </source>
</evidence>
<dbReference type="AlphaFoldDB" id="A0A1W1UX36"/>
<dbReference type="STRING" id="695939.SAMN00790413_03491"/>
<sequence>MERPFTVMEGLVAIVGNELNFPLPPGATWPGLAALPGRMAERVQLVGTYIVPGTRITPHVTPRDLESGVAYVHGLLLLLSQGLERLAVLERTVHPRSLNQTVAGAMVGTVRERLAKWLSDRYALSRKST</sequence>
<reference evidence="1 2" key="1">
    <citation type="submission" date="2017-04" db="EMBL/GenBank/DDBJ databases">
        <authorList>
            <person name="Afonso C.L."/>
            <person name="Miller P.J."/>
            <person name="Scott M.A."/>
            <person name="Spackman E."/>
            <person name="Goraichik I."/>
            <person name="Dimitrov K.M."/>
            <person name="Suarez D.L."/>
            <person name="Swayne D.E."/>
        </authorList>
    </citation>
    <scope>NUCLEOTIDE SEQUENCE [LARGE SCALE GENOMIC DNA]</scope>
    <source>
        <strain evidence="1 2">KR-140</strain>
    </source>
</reference>
<proteinExistence type="predicted"/>
<protein>
    <submittedName>
        <fullName evidence="1">Uncharacterized protein</fullName>
    </submittedName>
</protein>
<dbReference type="Proteomes" id="UP000192582">
    <property type="component" value="Unassembled WGS sequence"/>
</dbReference>